<keyword evidence="2 5" id="KW-0812">Transmembrane</keyword>
<feature type="transmembrane region" description="Helical" evidence="5">
    <location>
        <begin position="20"/>
        <end position="39"/>
    </location>
</feature>
<feature type="transmembrane region" description="Helical" evidence="5">
    <location>
        <begin position="46"/>
        <end position="64"/>
    </location>
</feature>
<reference evidence="6" key="1">
    <citation type="submission" date="2018-03" db="EMBL/GenBank/DDBJ databases">
        <authorList>
            <person name="Guldener U."/>
        </authorList>
    </citation>
    <scope>NUCLEOTIDE SEQUENCE</scope>
</reference>
<protein>
    <submittedName>
        <fullName evidence="6">Related to Rtm1p</fullName>
    </submittedName>
</protein>
<feature type="transmembrane region" description="Helical" evidence="5">
    <location>
        <begin position="242"/>
        <end position="261"/>
    </location>
</feature>
<dbReference type="AlphaFoldDB" id="A0AAE8N5K6"/>
<feature type="transmembrane region" description="Helical" evidence="5">
    <location>
        <begin position="117"/>
        <end position="136"/>
    </location>
</feature>
<dbReference type="EMBL" id="ONZQ02000013">
    <property type="protein sequence ID" value="SPO05513.1"/>
    <property type="molecule type" value="Genomic_DNA"/>
</dbReference>
<keyword evidence="4 5" id="KW-0472">Membrane</keyword>
<evidence type="ECO:0000256" key="4">
    <source>
        <dbReference type="ARBA" id="ARBA00023136"/>
    </source>
</evidence>
<feature type="transmembrane region" description="Helical" evidence="5">
    <location>
        <begin position="76"/>
        <end position="96"/>
    </location>
</feature>
<dbReference type="PANTHER" id="PTHR31465">
    <property type="entry name" value="PROTEIN RTA1-RELATED"/>
    <property type="match status" value="1"/>
</dbReference>
<comment type="subcellular location">
    <subcellularLocation>
        <location evidence="1">Membrane</location>
        <topology evidence="1">Multi-pass membrane protein</topology>
    </subcellularLocation>
</comment>
<sequence>MSGDYVPGSYYFYAPNHGAAIFFAIAFAVSGVIHLYQCVRYKSFKLTPLFPFCCLLFTAGYAVRVYGSYNYDNLDVYIASICLVYFAPPLLELQNYHVLGRILYYAPYHSPLHPGRVLTTFGFISAIVESLTGWGASYTANQSLPDSQRAIGHALIKTSLLLQVVVLVCFVILAGIFHRRCLRGGVTDMRLQRPLIVLYISACLIFARTIFRVVEYFGMTQMKYDDPAFDPSTITPLLRKEWYFYVFEGALMLINTYLFNAQHPRMFLPEKSSTYLALDGKTEVDGPGWKEDRPWVMTFIDPFNFQGMITGGAKMKMDPFWETDGIGGPRKSGATESV</sequence>
<comment type="caution">
    <text evidence="6">The sequence shown here is derived from an EMBL/GenBank/DDBJ whole genome shotgun (WGS) entry which is preliminary data.</text>
</comment>
<proteinExistence type="predicted"/>
<feature type="transmembrane region" description="Helical" evidence="5">
    <location>
        <begin position="156"/>
        <end position="176"/>
    </location>
</feature>
<keyword evidence="3 5" id="KW-1133">Transmembrane helix</keyword>
<evidence type="ECO:0000256" key="2">
    <source>
        <dbReference type="ARBA" id="ARBA00022692"/>
    </source>
</evidence>
<dbReference type="Proteomes" id="UP001187682">
    <property type="component" value="Unassembled WGS sequence"/>
</dbReference>
<name>A0AAE8N5K6_9PEZI</name>
<dbReference type="GO" id="GO:0016020">
    <property type="term" value="C:membrane"/>
    <property type="evidence" value="ECO:0007669"/>
    <property type="project" value="UniProtKB-SubCell"/>
</dbReference>
<evidence type="ECO:0000256" key="5">
    <source>
        <dbReference type="SAM" id="Phobius"/>
    </source>
</evidence>
<evidence type="ECO:0000256" key="1">
    <source>
        <dbReference type="ARBA" id="ARBA00004141"/>
    </source>
</evidence>
<keyword evidence="7" id="KW-1185">Reference proteome</keyword>
<feature type="transmembrane region" description="Helical" evidence="5">
    <location>
        <begin position="196"/>
        <end position="214"/>
    </location>
</feature>
<evidence type="ECO:0000256" key="3">
    <source>
        <dbReference type="ARBA" id="ARBA00022989"/>
    </source>
</evidence>
<evidence type="ECO:0000313" key="7">
    <source>
        <dbReference type="Proteomes" id="UP001187682"/>
    </source>
</evidence>
<accession>A0AAE8N5K6</accession>
<dbReference type="PANTHER" id="PTHR31465:SF13">
    <property type="entry name" value="RTA1 DOMAIN PROTEIN-RELATED"/>
    <property type="match status" value="1"/>
</dbReference>
<dbReference type="Pfam" id="PF04479">
    <property type="entry name" value="RTA1"/>
    <property type="match status" value="1"/>
</dbReference>
<evidence type="ECO:0000313" key="6">
    <source>
        <dbReference type="EMBL" id="SPO05513.1"/>
    </source>
</evidence>
<gene>
    <name evidence="6" type="ORF">DNG_08200</name>
</gene>
<dbReference type="InterPro" id="IPR007568">
    <property type="entry name" value="RTA1"/>
</dbReference>
<organism evidence="6 7">
    <name type="scientific">Cephalotrichum gorgonifer</name>
    <dbReference type="NCBI Taxonomy" id="2041049"/>
    <lineage>
        <taxon>Eukaryota</taxon>
        <taxon>Fungi</taxon>
        <taxon>Dikarya</taxon>
        <taxon>Ascomycota</taxon>
        <taxon>Pezizomycotina</taxon>
        <taxon>Sordariomycetes</taxon>
        <taxon>Hypocreomycetidae</taxon>
        <taxon>Microascales</taxon>
        <taxon>Microascaceae</taxon>
        <taxon>Cephalotrichum</taxon>
    </lineage>
</organism>